<dbReference type="FunFam" id="2.60.40.60:FF:000041">
    <property type="entry name" value="FAT atypical cadherin 1"/>
    <property type="match status" value="1"/>
</dbReference>
<dbReference type="FunFam" id="2.60.40.60:FF:000053">
    <property type="entry name" value="FAT atypical cadherin 3"/>
    <property type="match status" value="1"/>
</dbReference>
<dbReference type="FunFam" id="2.60.40.60:FF:000107">
    <property type="entry name" value="FAT atypical cadherin 1"/>
    <property type="match status" value="1"/>
</dbReference>
<keyword evidence="3" id="KW-1003">Cell membrane</keyword>
<comment type="subcellular location">
    <subcellularLocation>
        <location evidence="1">Cell membrane</location>
        <topology evidence="1">Single-pass membrane protein</topology>
    </subcellularLocation>
    <subcellularLocation>
        <location evidence="2">Membrane</location>
        <topology evidence="2">Single-pass type I membrane protein</topology>
    </subcellularLocation>
</comment>
<reference evidence="21 22" key="1">
    <citation type="submission" date="2018-03" db="EMBL/GenBank/DDBJ databases">
        <title>Draft genome sequence of Rohu Carp (Labeo rohita).</title>
        <authorList>
            <person name="Das P."/>
            <person name="Kushwaha B."/>
            <person name="Joshi C.G."/>
            <person name="Kumar D."/>
            <person name="Nagpure N.S."/>
            <person name="Sahoo L."/>
            <person name="Das S.P."/>
            <person name="Bit A."/>
            <person name="Patnaik S."/>
            <person name="Meher P.K."/>
            <person name="Jayasankar P."/>
            <person name="Koringa P.G."/>
            <person name="Patel N.V."/>
            <person name="Hinsu A.T."/>
            <person name="Kumar R."/>
            <person name="Pandey M."/>
            <person name="Agarwal S."/>
            <person name="Srivastava S."/>
            <person name="Singh M."/>
            <person name="Iquebal M.A."/>
            <person name="Jaiswal S."/>
            <person name="Angadi U.B."/>
            <person name="Kumar N."/>
            <person name="Raza M."/>
            <person name="Shah T.M."/>
            <person name="Rai A."/>
            <person name="Jena J.K."/>
        </authorList>
    </citation>
    <scope>NUCLEOTIDE SEQUENCE [LARGE SCALE GENOMIC DNA]</scope>
    <source>
        <strain evidence="21">DASCIFA01</strain>
        <tissue evidence="21">Testis</tissue>
    </source>
</reference>
<evidence type="ECO:0000256" key="16">
    <source>
        <dbReference type="SAM" id="MobiDB-lite"/>
    </source>
</evidence>
<evidence type="ECO:0000256" key="3">
    <source>
        <dbReference type="ARBA" id="ARBA00022475"/>
    </source>
</evidence>
<dbReference type="Pfam" id="PF00028">
    <property type="entry name" value="Cadherin"/>
    <property type="match status" value="30"/>
</dbReference>
<evidence type="ECO:0000259" key="18">
    <source>
        <dbReference type="PROSITE" id="PS50025"/>
    </source>
</evidence>
<accession>A0A498N988</accession>
<feature type="domain" description="EGF-like" evidence="19">
    <location>
        <begin position="4238"/>
        <end position="4274"/>
    </location>
</feature>
<keyword evidence="6" id="KW-0732">Signal</keyword>
<dbReference type="SUPFAM" id="SSF49899">
    <property type="entry name" value="Concanavalin A-like lectins/glucanases"/>
    <property type="match status" value="1"/>
</dbReference>
<dbReference type="FunFam" id="2.60.40.60:FF:000039">
    <property type="entry name" value="FAT atypical cadherin 3"/>
    <property type="match status" value="1"/>
</dbReference>
<feature type="domain" description="Cadherin" evidence="20">
    <location>
        <begin position="1086"/>
        <end position="1182"/>
    </location>
</feature>
<keyword evidence="12 15" id="KW-1015">Disulfide bond</keyword>
<feature type="domain" description="Cadherin" evidence="20">
    <location>
        <begin position="2904"/>
        <end position="3013"/>
    </location>
</feature>
<dbReference type="Pfam" id="PF07645">
    <property type="entry name" value="EGF_CA"/>
    <property type="match status" value="1"/>
</dbReference>
<feature type="domain" description="Cadherin" evidence="20">
    <location>
        <begin position="2798"/>
        <end position="2903"/>
    </location>
</feature>
<dbReference type="InterPro" id="IPR001881">
    <property type="entry name" value="EGF-like_Ca-bd_dom"/>
</dbReference>
<feature type="domain" description="Cadherin" evidence="20">
    <location>
        <begin position="411"/>
        <end position="506"/>
    </location>
</feature>
<feature type="domain" description="Cadherin" evidence="20">
    <location>
        <begin position="193"/>
        <end position="300"/>
    </location>
</feature>
<evidence type="ECO:0000313" key="22">
    <source>
        <dbReference type="Proteomes" id="UP000290572"/>
    </source>
</evidence>
<feature type="domain" description="Cadherin" evidence="20">
    <location>
        <begin position="1426"/>
        <end position="1550"/>
    </location>
</feature>
<feature type="domain" description="Cadherin" evidence="20">
    <location>
        <begin position="1974"/>
        <end position="2073"/>
    </location>
</feature>
<keyword evidence="8 14" id="KW-0106">Calcium</keyword>
<feature type="domain" description="Cadherin" evidence="20">
    <location>
        <begin position="2277"/>
        <end position="2377"/>
    </location>
</feature>
<dbReference type="FunFam" id="2.60.40.60:FF:000089">
    <property type="entry name" value="FAT atypical cadherin 1"/>
    <property type="match status" value="1"/>
</dbReference>
<feature type="transmembrane region" description="Helical" evidence="17">
    <location>
        <begin position="4295"/>
        <end position="4315"/>
    </location>
</feature>
<dbReference type="FunFam" id="2.60.40.60:FF:000071">
    <property type="entry name" value="FAT atypical cadherin 1"/>
    <property type="match status" value="1"/>
</dbReference>
<dbReference type="InterPro" id="IPR001791">
    <property type="entry name" value="Laminin_G"/>
</dbReference>
<feature type="disulfide bond" evidence="15">
    <location>
        <begin position="4140"/>
        <end position="4149"/>
    </location>
</feature>
<feature type="domain" description="EGF-like" evidence="19">
    <location>
        <begin position="4189"/>
        <end position="4226"/>
    </location>
</feature>
<feature type="domain" description="Laminin G" evidence="18">
    <location>
        <begin position="3931"/>
        <end position="4108"/>
    </location>
</feature>
<dbReference type="SMART" id="SM00181">
    <property type="entry name" value="EGF"/>
    <property type="match status" value="5"/>
</dbReference>
<feature type="domain" description="EGF-like" evidence="19">
    <location>
        <begin position="4113"/>
        <end position="4150"/>
    </location>
</feature>
<feature type="domain" description="Cadherin" evidence="20">
    <location>
        <begin position="1657"/>
        <end position="1761"/>
    </location>
</feature>
<feature type="compositionally biased region" description="Basic residues" evidence="16">
    <location>
        <begin position="12"/>
        <end position="24"/>
    </location>
</feature>
<evidence type="ECO:0000259" key="20">
    <source>
        <dbReference type="PROSITE" id="PS50268"/>
    </source>
</evidence>
<dbReference type="FunFam" id="2.60.40.60:FF:000079">
    <property type="entry name" value="FAT atypical cadherin 1"/>
    <property type="match status" value="1"/>
</dbReference>
<feature type="domain" description="Cadherin" evidence="20">
    <location>
        <begin position="2485"/>
        <end position="2586"/>
    </location>
</feature>
<dbReference type="PROSITE" id="PS50025">
    <property type="entry name" value="LAM_G_DOMAIN"/>
    <property type="match status" value="1"/>
</dbReference>
<dbReference type="PROSITE" id="PS50268">
    <property type="entry name" value="CADHERIN_2"/>
    <property type="match status" value="34"/>
</dbReference>
<dbReference type="Pfam" id="PF00008">
    <property type="entry name" value="EGF"/>
    <property type="match status" value="2"/>
</dbReference>
<dbReference type="FunFam" id="2.60.40.60:FF:000015">
    <property type="entry name" value="FAT atypical cadherin 1"/>
    <property type="match status" value="1"/>
</dbReference>
<evidence type="ECO:0000256" key="10">
    <source>
        <dbReference type="ARBA" id="ARBA00022989"/>
    </source>
</evidence>
<dbReference type="FunFam" id="2.60.40.60:FF:000066">
    <property type="entry name" value="FAT atypical cadherin 1"/>
    <property type="match status" value="1"/>
</dbReference>
<dbReference type="FunFam" id="2.60.40.60:FF:000024">
    <property type="entry name" value="FAT atypical cadherin 3"/>
    <property type="match status" value="1"/>
</dbReference>
<feature type="region of interest" description="Disordered" evidence="16">
    <location>
        <begin position="4627"/>
        <end position="4659"/>
    </location>
</feature>
<dbReference type="FunFam" id="2.60.40.60:FF:000058">
    <property type="entry name" value="FAT atypical cadherin 3"/>
    <property type="match status" value="1"/>
</dbReference>
<feature type="region of interest" description="Disordered" evidence="16">
    <location>
        <begin position="4554"/>
        <end position="4614"/>
    </location>
</feature>
<keyword evidence="4 15" id="KW-0245">EGF-like domain</keyword>
<feature type="domain" description="Cadherin" evidence="20">
    <location>
        <begin position="3119"/>
        <end position="3220"/>
    </location>
</feature>
<dbReference type="GO" id="GO:0005886">
    <property type="term" value="C:plasma membrane"/>
    <property type="evidence" value="ECO:0007669"/>
    <property type="project" value="UniProtKB-SubCell"/>
</dbReference>
<feature type="domain" description="Cadherin" evidence="20">
    <location>
        <begin position="2074"/>
        <end position="2175"/>
    </location>
</feature>
<feature type="domain" description="Cadherin" evidence="20">
    <location>
        <begin position="2691"/>
        <end position="2797"/>
    </location>
</feature>
<dbReference type="InterPro" id="IPR049883">
    <property type="entry name" value="NOTCH1_EGF-like"/>
</dbReference>
<feature type="domain" description="Cadherin" evidence="20">
    <location>
        <begin position="619"/>
        <end position="730"/>
    </location>
</feature>
<evidence type="ECO:0000256" key="9">
    <source>
        <dbReference type="ARBA" id="ARBA00022889"/>
    </source>
</evidence>
<feature type="domain" description="Cadherin" evidence="20">
    <location>
        <begin position="3656"/>
        <end position="3755"/>
    </location>
</feature>
<dbReference type="CDD" id="cd00054">
    <property type="entry name" value="EGF_CA"/>
    <property type="match status" value="3"/>
</dbReference>
<dbReference type="FunFam" id="2.60.40.60:FF:000067">
    <property type="entry name" value="FAT atypical cadherin 1"/>
    <property type="match status" value="1"/>
</dbReference>
<dbReference type="FunFam" id="2.60.40.60:FF:000013">
    <property type="entry name" value="Cadherin EGF LAG seven-pass G-type receptor"/>
    <property type="match status" value="3"/>
</dbReference>
<dbReference type="FunFam" id="2.10.25.10:FF:000151">
    <property type="entry name" value="FAT atypical cadherin 4"/>
    <property type="match status" value="1"/>
</dbReference>
<feature type="domain" description="Cadherin" evidence="20">
    <location>
        <begin position="507"/>
        <end position="612"/>
    </location>
</feature>
<dbReference type="PANTHER" id="PTHR24026">
    <property type="entry name" value="FAT ATYPICAL CADHERIN-RELATED"/>
    <property type="match status" value="1"/>
</dbReference>
<feature type="disulfide bond" evidence="15">
    <location>
        <begin position="4264"/>
        <end position="4273"/>
    </location>
</feature>
<evidence type="ECO:0000256" key="11">
    <source>
        <dbReference type="ARBA" id="ARBA00023136"/>
    </source>
</evidence>
<keyword evidence="22" id="KW-1185">Reference proteome</keyword>
<dbReference type="FunFam" id="2.60.40.60:FF:000021">
    <property type="entry name" value="FAT atypical cadherin 1"/>
    <property type="match status" value="2"/>
</dbReference>
<feature type="disulfide bond" evidence="15">
    <location>
        <begin position="3901"/>
        <end position="3918"/>
    </location>
</feature>
<dbReference type="SUPFAM" id="SSF57196">
    <property type="entry name" value="EGF/Laminin"/>
    <property type="match status" value="4"/>
</dbReference>
<dbReference type="SMART" id="SM00282">
    <property type="entry name" value="LamG"/>
    <property type="match status" value="1"/>
</dbReference>
<dbReference type="FunFam" id="2.60.40.60:FF:000026">
    <property type="entry name" value="FAT atypical cadherin 1"/>
    <property type="match status" value="2"/>
</dbReference>
<evidence type="ECO:0000256" key="15">
    <source>
        <dbReference type="PROSITE-ProRule" id="PRU00076"/>
    </source>
</evidence>
<dbReference type="FunFam" id="2.60.40.60:FF:000052">
    <property type="entry name" value="FAT atypical cadherin 1"/>
    <property type="match status" value="1"/>
</dbReference>
<keyword evidence="7" id="KW-0677">Repeat</keyword>
<dbReference type="CDD" id="cd00110">
    <property type="entry name" value="LamG"/>
    <property type="match status" value="1"/>
</dbReference>
<dbReference type="PROSITE" id="PS00232">
    <property type="entry name" value="CADHERIN_1"/>
    <property type="match status" value="13"/>
</dbReference>
<dbReference type="CDD" id="cd00053">
    <property type="entry name" value="EGF"/>
    <property type="match status" value="1"/>
</dbReference>
<evidence type="ECO:0000256" key="1">
    <source>
        <dbReference type="ARBA" id="ARBA00004162"/>
    </source>
</evidence>
<evidence type="ECO:0000259" key="19">
    <source>
        <dbReference type="PROSITE" id="PS50026"/>
    </source>
</evidence>
<dbReference type="Proteomes" id="UP000290572">
    <property type="component" value="Unassembled WGS sequence"/>
</dbReference>
<dbReference type="FunFam" id="2.60.40.60:FF:000051">
    <property type="entry name" value="FAT atypical cadherin 1"/>
    <property type="match status" value="1"/>
</dbReference>
<dbReference type="PRINTS" id="PR00205">
    <property type="entry name" value="CADHERIN"/>
</dbReference>
<dbReference type="FunFam" id="2.10.25.10:FF:000057">
    <property type="entry name" value="protocadherin Fat 1 isoform X2"/>
    <property type="match status" value="1"/>
</dbReference>
<evidence type="ECO:0000256" key="7">
    <source>
        <dbReference type="ARBA" id="ARBA00022737"/>
    </source>
</evidence>
<dbReference type="PROSITE" id="PS50026">
    <property type="entry name" value="EGF_3"/>
    <property type="match status" value="5"/>
</dbReference>
<keyword evidence="9" id="KW-0130">Cell adhesion</keyword>
<dbReference type="InterPro" id="IPR015919">
    <property type="entry name" value="Cadherin-like_sf"/>
</dbReference>
<dbReference type="SMART" id="SM00112">
    <property type="entry name" value="CA"/>
    <property type="match status" value="34"/>
</dbReference>
<dbReference type="FunFam" id="2.60.40.60:FF:000080">
    <property type="entry name" value="FAT atypical cadherin 1"/>
    <property type="match status" value="1"/>
</dbReference>
<dbReference type="FunFam" id="2.60.120.200:FF:000024">
    <property type="entry name" value="FAT atypical cadherin 1"/>
    <property type="match status" value="1"/>
</dbReference>
<dbReference type="GO" id="GO:0009653">
    <property type="term" value="P:anatomical structure morphogenesis"/>
    <property type="evidence" value="ECO:0007669"/>
    <property type="project" value="UniProtKB-ARBA"/>
</dbReference>
<dbReference type="FunFam" id="2.60.40.60:FF:000104">
    <property type="entry name" value="cadherin-23 isoform X1"/>
    <property type="match status" value="1"/>
</dbReference>
<feature type="compositionally biased region" description="Polar residues" evidence="16">
    <location>
        <begin position="4589"/>
        <end position="4604"/>
    </location>
</feature>
<dbReference type="Gene3D" id="2.60.40.60">
    <property type="entry name" value="Cadherins"/>
    <property type="match status" value="34"/>
</dbReference>
<evidence type="ECO:0000256" key="4">
    <source>
        <dbReference type="ARBA" id="ARBA00022536"/>
    </source>
</evidence>
<dbReference type="InterPro" id="IPR000742">
    <property type="entry name" value="EGF"/>
</dbReference>
<dbReference type="PROSITE" id="PS01187">
    <property type="entry name" value="EGF_CA"/>
    <property type="match status" value="1"/>
</dbReference>
<comment type="caution">
    <text evidence="15">Lacks conserved residue(s) required for the propagation of feature annotation.</text>
</comment>
<dbReference type="FunFam" id="2.60.40.60:FF:000065">
    <property type="entry name" value="FAT atypical cadherin 1"/>
    <property type="match status" value="1"/>
</dbReference>
<dbReference type="PROSITE" id="PS00022">
    <property type="entry name" value="EGF_1"/>
    <property type="match status" value="3"/>
</dbReference>
<feature type="domain" description="Cadherin" evidence="20">
    <location>
        <begin position="1762"/>
        <end position="1859"/>
    </location>
</feature>
<dbReference type="PANTHER" id="PTHR24026:SF136">
    <property type="entry name" value="PROTOCADHERIN-23"/>
    <property type="match status" value="1"/>
</dbReference>
<keyword evidence="10 17" id="KW-1133">Transmembrane helix</keyword>
<feature type="domain" description="Cadherin" evidence="20">
    <location>
        <begin position="1860"/>
        <end position="1973"/>
    </location>
</feature>
<dbReference type="Pfam" id="PF02210">
    <property type="entry name" value="Laminin_G_2"/>
    <property type="match status" value="1"/>
</dbReference>
<dbReference type="SUPFAM" id="SSF49313">
    <property type="entry name" value="Cadherin-like"/>
    <property type="match status" value="34"/>
</dbReference>
<dbReference type="FunFam" id="2.60.40.60:FF:000061">
    <property type="entry name" value="FAT atypical cadherin 3"/>
    <property type="match status" value="2"/>
</dbReference>
<dbReference type="FunFam" id="2.60.40.60:FF:000035">
    <property type="entry name" value="Protocadherin Fat 3"/>
    <property type="match status" value="1"/>
</dbReference>
<keyword evidence="5 17" id="KW-0812">Transmembrane</keyword>
<feature type="domain" description="Cadherin" evidence="20">
    <location>
        <begin position="319"/>
        <end position="410"/>
    </location>
</feature>
<dbReference type="FunFam" id="2.60.40.60:FF:000059">
    <property type="entry name" value="FAT atypical cadherin 3"/>
    <property type="match status" value="1"/>
</dbReference>
<dbReference type="FunFam" id="2.10.25.10:FF:000154">
    <property type="entry name" value="FAT atypical cadherin 1"/>
    <property type="match status" value="1"/>
</dbReference>
<dbReference type="PROSITE" id="PS00010">
    <property type="entry name" value="ASX_HYDROXYL"/>
    <property type="match status" value="1"/>
</dbReference>
<feature type="domain" description="Cadherin" evidence="20">
    <location>
        <begin position="3014"/>
        <end position="3118"/>
    </location>
</feature>
<feature type="domain" description="Cadherin" evidence="20">
    <location>
        <begin position="3221"/>
        <end position="3325"/>
    </location>
</feature>
<gene>
    <name evidence="21" type="ORF">ROHU_036518</name>
</gene>
<dbReference type="GO" id="GO:0007156">
    <property type="term" value="P:homophilic cell adhesion via plasma membrane adhesion molecules"/>
    <property type="evidence" value="ECO:0007669"/>
    <property type="project" value="InterPro"/>
</dbReference>
<name>A0A498N988_LABRO</name>
<feature type="domain" description="Cadherin" evidence="20">
    <location>
        <begin position="761"/>
        <end position="865"/>
    </location>
</feature>
<feature type="domain" description="Cadherin" evidence="20">
    <location>
        <begin position="1313"/>
        <end position="1430"/>
    </location>
</feature>
<dbReference type="FunFam" id="2.60.40.60:FF:000084">
    <property type="entry name" value="FAT atypical cadherin 3"/>
    <property type="match status" value="1"/>
</dbReference>
<dbReference type="FunFam" id="2.60.40.60:FF:000161">
    <property type="entry name" value="FAT atypical cadherin 1"/>
    <property type="match status" value="1"/>
</dbReference>
<evidence type="ECO:0000256" key="2">
    <source>
        <dbReference type="ARBA" id="ARBA00004479"/>
    </source>
</evidence>
<dbReference type="Gene3D" id="2.60.120.200">
    <property type="match status" value="1"/>
</dbReference>
<proteinExistence type="predicted"/>
<feature type="domain" description="Cadherin" evidence="20">
    <location>
        <begin position="3431"/>
        <end position="3535"/>
    </location>
</feature>
<feature type="domain" description="Cadherin" evidence="20">
    <location>
        <begin position="2378"/>
        <end position="2484"/>
    </location>
</feature>
<evidence type="ECO:0000256" key="17">
    <source>
        <dbReference type="SAM" id="Phobius"/>
    </source>
</evidence>
<protein>
    <submittedName>
        <fullName evidence="21">Protocadherin Fat 1-like protein</fullName>
    </submittedName>
</protein>
<evidence type="ECO:0000256" key="13">
    <source>
        <dbReference type="ARBA" id="ARBA00023180"/>
    </source>
</evidence>
<dbReference type="FunFam" id="2.60.40.60:FF:000064">
    <property type="entry name" value="FAT atypical cadherin 1"/>
    <property type="match status" value="1"/>
</dbReference>
<dbReference type="GO" id="GO:0005509">
    <property type="term" value="F:calcium ion binding"/>
    <property type="evidence" value="ECO:0007669"/>
    <property type="project" value="UniProtKB-UniRule"/>
</dbReference>
<evidence type="ECO:0000256" key="6">
    <source>
        <dbReference type="ARBA" id="ARBA00022729"/>
    </source>
</evidence>
<feature type="domain" description="Cadherin" evidence="20">
    <location>
        <begin position="1183"/>
        <end position="1312"/>
    </location>
</feature>
<dbReference type="CDD" id="cd11304">
    <property type="entry name" value="Cadherin_repeat"/>
    <property type="match status" value="33"/>
</dbReference>
<evidence type="ECO:0000313" key="21">
    <source>
        <dbReference type="EMBL" id="RXN25575.1"/>
    </source>
</evidence>
<feature type="domain" description="Cadherin" evidence="20">
    <location>
        <begin position="2587"/>
        <end position="2690"/>
    </location>
</feature>
<dbReference type="InterPro" id="IPR002126">
    <property type="entry name" value="Cadherin-like_dom"/>
</dbReference>
<dbReference type="EMBL" id="QBIY01012358">
    <property type="protein sequence ID" value="RXN25575.1"/>
    <property type="molecule type" value="Genomic_DNA"/>
</dbReference>
<evidence type="ECO:0000256" key="14">
    <source>
        <dbReference type="PROSITE-ProRule" id="PRU00043"/>
    </source>
</evidence>
<comment type="caution">
    <text evidence="21">The sequence shown here is derived from an EMBL/GenBank/DDBJ whole genome shotgun (WGS) entry which is preliminary data.</text>
</comment>
<keyword evidence="11 17" id="KW-0472">Membrane</keyword>
<evidence type="ECO:0000256" key="12">
    <source>
        <dbReference type="ARBA" id="ARBA00023157"/>
    </source>
</evidence>
<feature type="domain" description="Cadherin" evidence="20">
    <location>
        <begin position="78"/>
        <end position="192"/>
    </location>
</feature>
<keyword evidence="13" id="KW-0325">Glycoprotein</keyword>
<feature type="domain" description="EGF-like" evidence="19">
    <location>
        <begin position="4152"/>
        <end position="4188"/>
    </location>
</feature>
<dbReference type="FunFam" id="2.60.40.60:FF:000032">
    <property type="entry name" value="FAT atypical cadherin 1"/>
    <property type="match status" value="1"/>
</dbReference>
<evidence type="ECO:0000256" key="8">
    <source>
        <dbReference type="ARBA" id="ARBA00022837"/>
    </source>
</evidence>
<feature type="region of interest" description="Disordered" evidence="16">
    <location>
        <begin position="1"/>
        <end position="38"/>
    </location>
</feature>
<dbReference type="SMART" id="SM00179">
    <property type="entry name" value="EGF_CA"/>
    <property type="match status" value="4"/>
</dbReference>
<dbReference type="STRING" id="84645.A0A498N988"/>
<dbReference type="FunFam" id="2.60.40.60:FF:000033">
    <property type="entry name" value="FAT atypical cadherin 1"/>
    <property type="match status" value="1"/>
</dbReference>
<organism evidence="21 22">
    <name type="scientific">Labeo rohita</name>
    <name type="common">Indian major carp</name>
    <name type="synonym">Cyprinus rohita</name>
    <dbReference type="NCBI Taxonomy" id="84645"/>
    <lineage>
        <taxon>Eukaryota</taxon>
        <taxon>Metazoa</taxon>
        <taxon>Chordata</taxon>
        <taxon>Craniata</taxon>
        <taxon>Vertebrata</taxon>
        <taxon>Euteleostomi</taxon>
        <taxon>Actinopterygii</taxon>
        <taxon>Neopterygii</taxon>
        <taxon>Teleostei</taxon>
        <taxon>Ostariophysi</taxon>
        <taxon>Cypriniformes</taxon>
        <taxon>Cyprinidae</taxon>
        <taxon>Labeoninae</taxon>
        <taxon>Labeonini</taxon>
        <taxon>Labeo</taxon>
    </lineage>
</organism>
<dbReference type="InterPro" id="IPR020894">
    <property type="entry name" value="Cadherin_CS"/>
</dbReference>
<dbReference type="Gene3D" id="2.10.25.10">
    <property type="entry name" value="Laminin"/>
    <property type="match status" value="4"/>
</dbReference>
<dbReference type="InterPro" id="IPR013320">
    <property type="entry name" value="ConA-like_dom_sf"/>
</dbReference>
<feature type="domain" description="Cadherin" evidence="20">
    <location>
        <begin position="971"/>
        <end position="1077"/>
    </location>
</feature>
<feature type="domain" description="Cadherin" evidence="20">
    <location>
        <begin position="2176"/>
        <end position="2276"/>
    </location>
</feature>
<feature type="domain" description="Cadherin" evidence="20">
    <location>
        <begin position="866"/>
        <end position="970"/>
    </location>
</feature>
<feature type="domain" description="Cadherin" evidence="20">
    <location>
        <begin position="3536"/>
        <end position="3640"/>
    </location>
</feature>
<dbReference type="PROSITE" id="PS01186">
    <property type="entry name" value="EGF_2"/>
    <property type="match status" value="2"/>
</dbReference>
<dbReference type="InterPro" id="IPR018097">
    <property type="entry name" value="EGF_Ca-bd_CS"/>
</dbReference>
<feature type="compositionally biased region" description="Low complexity" evidence="16">
    <location>
        <begin position="4641"/>
        <end position="4651"/>
    </location>
</feature>
<dbReference type="InterPro" id="IPR000152">
    <property type="entry name" value="EGF-type_Asp/Asn_hydroxyl_site"/>
</dbReference>
<feature type="domain" description="EGF-like" evidence="19">
    <location>
        <begin position="3892"/>
        <end position="3929"/>
    </location>
</feature>
<feature type="domain" description="Cadherin" evidence="20">
    <location>
        <begin position="1551"/>
        <end position="1656"/>
    </location>
</feature>
<evidence type="ECO:0000256" key="5">
    <source>
        <dbReference type="ARBA" id="ARBA00022692"/>
    </source>
</evidence>
<dbReference type="FunFam" id="2.60.40.60:FF:000075">
    <property type="entry name" value="FAT atypical cadherin 1"/>
    <property type="match status" value="1"/>
</dbReference>
<feature type="domain" description="Cadherin" evidence="20">
    <location>
        <begin position="3326"/>
        <end position="3430"/>
    </location>
</feature>
<feature type="disulfide bond" evidence="15">
    <location>
        <begin position="4178"/>
        <end position="4187"/>
    </location>
</feature>
<sequence>MIDSPGRAVTSQRRKASQASRRIRAPPPPLPERKSSDFSEECAATMQNHVTSLLVVLLLLCSCTGIQSLDTAPVPLFTQSVYNATIYENSAAKTYVESPVKMGIYITDPTWEIRYKIVSGDNENLFKAEDYQLGDFSFLRIRTKGGSSAILNREVRDHYILTVKAMEKNSNAEARTRVRIQVLDTNDLRPLFSPTAYSISLPENTAIRTSVAKVMATDADIGTNGEYYYSFREWTDMFSVHPTSGVVTLTGKLDYSETKQYELEILAVDRGMKLYGSSGFSSMAKLTVRVEQANEHAPVITAVTLAPSDTDKDPTYAVVTVEDNDQGANGEIASLSVVAGDPLQQFKAMRTSPGSKEYKIKAVKQVDWDSQPYGYNLTLQAKDKGSPPQFSSAKVIHVTSPHFKVGPPKFTQAIYRVNVSEFAPLHTPVVMVTAVPKYPQLKYAFRHKLDKNHFAINADSGLITTTGPLHADSMSRYELEVTTSDKQAFAKVIINVIDVNNNAPEFKQTSYKSSIDENMPIGTSVLTVKANDLDSGENGYVTYSIANVNPQPFVIDYFSGVISSSEILDYELMPRIYTLKVRASDWGSPFRREVESQVTVTLNNLNDNKPLFENVDCDVTLPRDHGVGEQVTTVSAIDADELQLVRYRIKAGNELNLFEMNPNSGVLSLKQPLSEGEAAKVSYHNLQIIASDGEHETQPMFVNITVVTARKTVQVKCVDTGVASMLAEKLLQGSKIHSQSEPEDHFQDFHSVNRFAPQFAETFPSVIEVKEDLPVGARIVHLSATDSDSGFNGKLVYVISGGDAESRFVIDMDSGWLKVYAPLDRETTDHYTLNITVYDLGIPQKSSSRLLDVKILDANDNSPQFLQDTYSVDISESTAVGTEIIQVEAKDKDLGDNGVVRYSILADTDQFAIDTETGIVTVKKALDREVQPSFVLKIAAHDQATAEPQLVSTVLLKITLEDVNDNPPKFIPPNYQVRVREDLPIGTVIMWLEAHDPDVGPSSQVRYSLVDNGDGKFEVDKLSGAVRIVQNLDYEKKQVYSLTARAKDKGKPISLSSSCHIEVEVVDVNENLYRPLFPSFVDKGFIKEDVPIGTSVMKITAQDEDKGRDGEIRYSIRDGSGLGIFTIDEETGVIRTQELLDHETVPHYWLTVYATDRGVVPLSSFVEVYIEVQDVNDNAPQTSEPVYYPSVMENSPKDVSIIQIEAFDPDTKSSEKLSYKITSGNPQGFFSINPKTGVQRLAEAILAEGHALVLSETSAGCLVTTTSRKLDREQQDEHILEITVSDQGVPVKSTTVRVIVKVLDENDNKPQFMEKVYKIKLPEREKPEKERALRRDPVYRVIASDRDEGPNAEISYSIEDGDEQGKFFIEPKTGMVSFKKFSAAGDYDILTIKAVDNGRPQKSSTCRLHIEWIPKPEPSEVPLAFDEPFYSFSVMESDPVAHMVGVIAMEPVDTPVWFEITGGNSDSRFEVGKASGTVIVAQALDAEQKSHYNLTVDATDGTRSVSTQKMSTCSVIKTSHNSFEFMLVFQHLLLNVLIKVIDTNNHRPQFSKPKYEVNVPEDTPPDTEVLRITATDQDEKNKLTYTLLSSTDPFSLRKFRLDPGTGVLYTAERLDHETMHQHTLTVMVRDQDIPVKRNLVRVIVNVQDTNDNAPWFSGSPYVGRVFESAAIGSAVLQVSALDKDKGQNAEIIYSIESGNVANSFAIDPILGTITVAKELDRSSKNRFELTVKASDKGTPPLSATAAVDITVTISDNAIPKFAEKEFSAEVSETALLGAFVSLVSANSQSSVFYQIKDGNVNGAFDINPNSGVVVTHSVLDYETIPSYKLIIQGTNMAGLASNTTLLIHLKDENDNAPVFIQNEFTGMISESSPVNSVVLTKDNTPLVIRALDIDHDANSRLVYQIVEPFAHNYFAIDSSTGAIRTISELDYEQRSVFRFTVQVHDMGVPRHFAEKAANVTIEILDVNDCPPQFSQDLYETTVLVPTYKGVEVITVNATDADSGPNSRLFYSIVEGNIGEKFKMDPVTGVITIQNVTQLRSRYELKVRVSDGRFSKTALVKINVRENKESSLRFTQESYKASVPENSLEKKTLAVIVAVGNQVNEPLFYTILNPDKRFTISRTSGVLSSTGMPFDREEQGIFDIVVEVTREDKSSDIAHVLVTVTIEDVNDNPPVFVNLPYQALVQVDTEAGHIITKVTAVDADINRNAEISYHLQELNEFVQISMDGEISLTKKLEKDSLNAEFVITVVARDGGEPALSSSVEVPIMVVNKAMPVFEKAFYSLEIPENIPLLTPVVHIQANDSEGPRIVYTITEGDPLNQFSINFNTGVIQVVKPLDFETHPAYKLSVRATDSLTGAKAEVFVDIILEDVNDNPPVFHTKLYNASLSEASVIGTSVLQVSATDADTGNNQVLFYQILEDKDKSSDYFSIDRDTGTIWTTQMLDHEEKPSHKLIIRAVDGGVPALSSEVTVLIDVVDLNDNTPVFSQNVYEATISELAPRGHFVTQVQASDADNSDSGKLEFSIISGNEGQNFAMDPNTGAITISNHRKPHMERLYNINVSVSDGVFRSSAIVKVNVISANFHNPTFNQVDYVVELLENSPVGTLVVEAQATDDDSGTYGRLTYHIVNDIAKDKFSISENGEIFTLESLDRENALEKVIPISLIAKDGGGKVGFCTVNVILTDINDNAPQFRAADYRVNVASDMPRGTTILKIAASDMDEGSNADITYSIEGDADNVEENFEIHQFSGVIVTKESLIGLENQLYTFLVRAKDGGNPTKSSVVPVYVRILAPEVPVPKFIESHYRFAIDEDLPLGSEIDVIQAESDQPVFYSLVKGNTPESNQDEVFVVDPTSGSLKLEKKLDHESTKWYQLTLQAQIEYDGNKVISAADINIQVKDVNDNRPLFESNPYEAFVVENLPGGTSVIQVKATDLDSGTNGHVVYNLDSSQETRDIAELFAINSETGWITTLKELDREKKNKYTVSVLATDRGDKAQLMSSTKVDVTVVDVNDNPPRFTAEIYKGTVSEDDPPGGVIAILSTTDLDTEESNKQINYFITGGDPLGQFGIEHTQGEWKVSVRKPLDREEKDNYLLNITATDGTFTAKAVVEVKVLDANDNSPICEKSFYMESVPEDSSAGRLILQVSATDADIRSNAQISYELLGQGSEHFSIDSETGELKTLLPLDREEEEVHKMKVRALDGGGRFCEAEVEIIVEDVNDNAPQFTSDPYTFTVFENTEINTPVARLYATDLDTGSNAEVLYSFLDSADGVFSIDEETGVVRLDRPLDRELRSLYTLRARATDRGTPRRLSSLTTVSVSILDINDNPPVFERREYTATVAEDIPVGTQVLRVHAASRDSEAGAEITYTIINGNERGAFRVDPHTGGVFVIEPLDYETVHEFYLTVEATDGGTPSLSDMATVNINLTDVNDNSPIFNQDIYSAVISEDAELGKTVLIVMADDADGPSSNQVRFSIIDGNQGSPFTIDPMRGEVKVARQLDREKTSGYTLTVLASDSGSPARSSSAMVNIDVSDINDNPPLFSQANYSIIIQENQPVGTSVLQLTVSDRDASHNGPPFTFSIISGNEGDAFQITPQGALVSAAALSRQTQEFYLLQAQVTDSGRPPLVSTAFVSVRLIEESIYPPVILPLDIFITTATDEYSGGVLGKIHATDQDVYDTLTYSLVPDSSSTSENSGLFSVSSADGKLVARGNLDAGQYVLNITVTDGRFTAAARVNIHVRQATAQALDNSIAVRFSAIAPEEFIGDYWRNFLRALRNIAGVRRGDVQLVSLQPAADASGDLEVLLALERSGSPFQPQEVVYRKLNASVGVIEEMTGVRIVRVVKKLCAGLDCPLSYCQETVSLETGAVSAYSTARISFVTPRHMRTSKCLCEGTECLVLSKLCEGSPCPDGMECVEDPTHNKFKCICPEGKQEECSERQSLTFSGNGYARYRLMENENKEEMKLSLRLRTFSTHATVMYAKGTDYSILEIVNGRLQYKFDCGSGPGVVSVHSTQVSDGQWHTVSLEVDGNYARLVLDQVHAASGKAPGTLRTLNLDTSMYFGGHARPTSGSGRLVVNGLRGCLEGIVFNGRELPLSQVRGVHSVLEELVEAAPGCSLAPPLQGCSSNPCTNGGTCSSLPNGGYFCKCTAAFMGTHCEVTISPCASNPCLYGGTCIPRGGDFYCQCRGQYSGQRCQLGPYCTDNPCKNSGKCIDSLDGPVCECEPGFQGDSTCLFVCVCVFRCLSDVDECLKNPCGNGGHCQNTYGSFNCNCSVGYSGRHCELRSEIRNEFVSTSWNIGLEEVIGIVVFVASIFLLVLLFVVVRKRICRRSKSKSDDDDKLGVGTGASHAFLHRPYFDSKLNKNIYSDIPPQVPVRPISYTPSIPSDSRNNLDRNSFEGSAIPEHPEFSTFNPDSVHGHRKTVAVCSVAPNLPPPPPSNSVSDSDSIQKPSWDYDYDAKVVDLDPCLSKKPVEDSACHPYNTRGSMSEVHSLSSFQSESCDDNGLFSRYQNELYCYHWDTSDWMPSVQLPGIQEFPQYEVVEAPPTLYSDPALLDTDYYPGGYDIESDFPPPPDDFPSHDDLPPPPPVPEYRERYDTLQSATRELDSAPSSPGGSGVRQRPPLPQLYSLTQFIPHHHYSSDPEPQTNPTSTITSSSTGGYRRGGFPLGYGRDFDPPAADNMSLSLYTSTASCSDMSACCEESEVMMSDYESGGEEEGAQFQRLVIPPLDSQHQQHTEV</sequence>